<evidence type="ECO:0000259" key="6">
    <source>
        <dbReference type="PROSITE" id="PS50157"/>
    </source>
</evidence>
<evidence type="ECO:0000256" key="5">
    <source>
        <dbReference type="PROSITE-ProRule" id="PRU00042"/>
    </source>
</evidence>
<keyword evidence="2" id="KW-0677">Repeat</keyword>
<dbReference type="PANTHER" id="PTHR24379">
    <property type="entry name" value="KRAB AND ZINC FINGER DOMAIN-CONTAINING"/>
    <property type="match status" value="1"/>
</dbReference>
<comment type="caution">
    <text evidence="7">The sequence shown here is derived from an EMBL/GenBank/DDBJ whole genome shotgun (WGS) entry which is preliminary data.</text>
</comment>
<evidence type="ECO:0000256" key="4">
    <source>
        <dbReference type="ARBA" id="ARBA00022833"/>
    </source>
</evidence>
<evidence type="ECO:0000256" key="1">
    <source>
        <dbReference type="ARBA" id="ARBA00022723"/>
    </source>
</evidence>
<dbReference type="SUPFAM" id="SSF57667">
    <property type="entry name" value="beta-beta-alpha zinc fingers"/>
    <property type="match status" value="1"/>
</dbReference>
<proteinExistence type="predicted"/>
<feature type="domain" description="C2H2-type" evidence="6">
    <location>
        <begin position="263"/>
        <end position="287"/>
    </location>
</feature>
<keyword evidence="1" id="KW-0479">Metal-binding</keyword>
<reference evidence="7" key="1">
    <citation type="submission" date="2022-01" db="EMBL/GenBank/DDBJ databases">
        <title>Comparative genomics reveals a dynamic genome evolution in the ectomycorrhizal milk-cap (Lactarius) mushrooms.</title>
        <authorList>
            <consortium name="DOE Joint Genome Institute"/>
            <person name="Lebreton A."/>
            <person name="Tang N."/>
            <person name="Kuo A."/>
            <person name="LaButti K."/>
            <person name="Drula E."/>
            <person name="Barry K."/>
            <person name="Clum A."/>
            <person name="Lipzen A."/>
            <person name="Mousain D."/>
            <person name="Ng V."/>
            <person name="Wang R."/>
            <person name="Wang X."/>
            <person name="Dai Y."/>
            <person name="Henrissat B."/>
            <person name="Grigoriev I.V."/>
            <person name="Guerin-Laguette A."/>
            <person name="Yu F."/>
            <person name="Martin F.M."/>
        </authorList>
    </citation>
    <scope>NUCLEOTIDE SEQUENCE</scope>
    <source>
        <strain evidence="7">QP</strain>
    </source>
</reference>
<evidence type="ECO:0000313" key="7">
    <source>
        <dbReference type="EMBL" id="KAH8977821.1"/>
    </source>
</evidence>
<dbReference type="Gene3D" id="3.30.160.60">
    <property type="entry name" value="Classic Zinc Finger"/>
    <property type="match status" value="2"/>
</dbReference>
<organism evidence="7 8">
    <name type="scientific">Lactarius akahatsu</name>
    <dbReference type="NCBI Taxonomy" id="416441"/>
    <lineage>
        <taxon>Eukaryota</taxon>
        <taxon>Fungi</taxon>
        <taxon>Dikarya</taxon>
        <taxon>Basidiomycota</taxon>
        <taxon>Agaricomycotina</taxon>
        <taxon>Agaricomycetes</taxon>
        <taxon>Russulales</taxon>
        <taxon>Russulaceae</taxon>
        <taxon>Lactarius</taxon>
    </lineage>
</organism>
<protein>
    <recommendedName>
        <fullName evidence="6">C2H2-type domain-containing protein</fullName>
    </recommendedName>
</protein>
<dbReference type="PANTHER" id="PTHR24379:SF121">
    <property type="entry name" value="C2H2-TYPE DOMAIN-CONTAINING PROTEIN"/>
    <property type="match status" value="1"/>
</dbReference>
<dbReference type="InterPro" id="IPR022755">
    <property type="entry name" value="Znf_C2H2_jaz"/>
</dbReference>
<dbReference type="InterPro" id="IPR013087">
    <property type="entry name" value="Znf_C2H2_type"/>
</dbReference>
<dbReference type="PROSITE" id="PS50157">
    <property type="entry name" value="ZINC_FINGER_C2H2_2"/>
    <property type="match status" value="2"/>
</dbReference>
<feature type="domain" description="C2H2-type" evidence="6">
    <location>
        <begin position="152"/>
        <end position="176"/>
    </location>
</feature>
<evidence type="ECO:0000313" key="8">
    <source>
        <dbReference type="Proteomes" id="UP001201163"/>
    </source>
</evidence>
<sequence>MVYCDRCERWFPHDRALEQHKEDSDSHWACDDCDLDFGNHDALRQHYIQSQNHHYCKECDRHFKFDESRRQHMDDKHWYCREHDRVFKSEPGLHSHYRQSTDHHYCFECEEDFDDEDELWDHLVDDHNACRDCHDLFDSYSELQKHDHEVHDYCTECARVFQNQHSLQQHLNSKLHRPSTIACPGRKCKKSFISPAALTLHFESGACRSGMTREQLNRLVVRADRNNYITNPARLIGGPPGGYEPPMTTSAWATELSWNGMEYECFLCHSTFKTIDRLNQHLKSPAHDQKIYRCPKPDCRVEFVALSALCQHVEGGSCGVRMFRQVQNAMESLTRGFNAISI</sequence>
<keyword evidence="3 5" id="KW-0863">Zinc-finger</keyword>
<gene>
    <name evidence="7" type="ORF">EDB92DRAFT_2056297</name>
</gene>
<dbReference type="SMART" id="SM00355">
    <property type="entry name" value="ZnF_C2H2"/>
    <property type="match status" value="9"/>
</dbReference>
<dbReference type="Proteomes" id="UP001201163">
    <property type="component" value="Unassembled WGS sequence"/>
</dbReference>
<dbReference type="Pfam" id="PF12171">
    <property type="entry name" value="zf-C2H2_jaz"/>
    <property type="match status" value="1"/>
</dbReference>
<dbReference type="AlphaFoldDB" id="A0AAD4L8B8"/>
<evidence type="ECO:0000256" key="2">
    <source>
        <dbReference type="ARBA" id="ARBA00022737"/>
    </source>
</evidence>
<evidence type="ECO:0000256" key="3">
    <source>
        <dbReference type="ARBA" id="ARBA00022771"/>
    </source>
</evidence>
<accession>A0AAD4L8B8</accession>
<keyword evidence="4" id="KW-0862">Zinc</keyword>
<dbReference type="InterPro" id="IPR036236">
    <property type="entry name" value="Znf_C2H2_sf"/>
</dbReference>
<dbReference type="GO" id="GO:0008270">
    <property type="term" value="F:zinc ion binding"/>
    <property type="evidence" value="ECO:0007669"/>
    <property type="project" value="UniProtKB-KW"/>
</dbReference>
<keyword evidence="8" id="KW-1185">Reference proteome</keyword>
<dbReference type="Pfam" id="PF12874">
    <property type="entry name" value="zf-met"/>
    <property type="match status" value="1"/>
</dbReference>
<name>A0AAD4L8B8_9AGAM</name>
<dbReference type="EMBL" id="JAKELL010000271">
    <property type="protein sequence ID" value="KAH8977821.1"/>
    <property type="molecule type" value="Genomic_DNA"/>
</dbReference>
<dbReference type="PROSITE" id="PS00028">
    <property type="entry name" value="ZINC_FINGER_C2H2_1"/>
    <property type="match status" value="4"/>
</dbReference>